<dbReference type="EMBL" id="CASHTH010003576">
    <property type="protein sequence ID" value="CAI8046616.1"/>
    <property type="molecule type" value="Genomic_DNA"/>
</dbReference>
<proteinExistence type="predicted"/>
<accession>A0AA35XBR9</accession>
<sequence length="39" mass="4375">MFVRDSCGFISTNSSSLFGKLCNHRVKQNVDLGPLYNPE</sequence>
<comment type="caution">
    <text evidence="1">The sequence shown here is derived from an EMBL/GenBank/DDBJ whole genome shotgun (WGS) entry which is preliminary data.</text>
</comment>
<keyword evidence="2" id="KW-1185">Reference proteome</keyword>
<dbReference type="Proteomes" id="UP001174909">
    <property type="component" value="Unassembled WGS sequence"/>
</dbReference>
<gene>
    <name evidence="1" type="ORF">GBAR_LOCUS25784</name>
</gene>
<organism evidence="1 2">
    <name type="scientific">Geodia barretti</name>
    <name type="common">Barrett's horny sponge</name>
    <dbReference type="NCBI Taxonomy" id="519541"/>
    <lineage>
        <taxon>Eukaryota</taxon>
        <taxon>Metazoa</taxon>
        <taxon>Porifera</taxon>
        <taxon>Demospongiae</taxon>
        <taxon>Heteroscleromorpha</taxon>
        <taxon>Tetractinellida</taxon>
        <taxon>Astrophorina</taxon>
        <taxon>Geodiidae</taxon>
        <taxon>Geodia</taxon>
    </lineage>
</organism>
<dbReference type="AlphaFoldDB" id="A0AA35XBR9"/>
<protein>
    <submittedName>
        <fullName evidence="1">Uncharacterized protein</fullName>
    </submittedName>
</protein>
<evidence type="ECO:0000313" key="2">
    <source>
        <dbReference type="Proteomes" id="UP001174909"/>
    </source>
</evidence>
<evidence type="ECO:0000313" key="1">
    <source>
        <dbReference type="EMBL" id="CAI8046616.1"/>
    </source>
</evidence>
<reference evidence="1" key="1">
    <citation type="submission" date="2023-03" db="EMBL/GenBank/DDBJ databases">
        <authorList>
            <person name="Steffen K."/>
            <person name="Cardenas P."/>
        </authorList>
    </citation>
    <scope>NUCLEOTIDE SEQUENCE</scope>
</reference>
<name>A0AA35XBR9_GEOBA</name>